<dbReference type="AlphaFoldDB" id="A0A1D8INA6"/>
<keyword evidence="3" id="KW-1185">Reference proteome</keyword>
<dbReference type="RefSeq" id="WP_070078291.1">
    <property type="nucleotide sequence ID" value="NZ_CP017415.1"/>
</dbReference>
<name>A0A1D8INA6_9GAMM</name>
<gene>
    <name evidence="2" type="ORF">BI364_08010</name>
</gene>
<reference evidence="3" key="1">
    <citation type="submission" date="2016-09" db="EMBL/GenBank/DDBJ databases">
        <title>Acidihalobacter prosperus F5.</title>
        <authorList>
            <person name="Khaleque H.N."/>
            <person name="Ramsay J.P."/>
            <person name="Kaksonen A.H."/>
            <person name="Boxall N.J."/>
            <person name="Watkin E.L.J."/>
        </authorList>
    </citation>
    <scope>NUCLEOTIDE SEQUENCE [LARGE SCALE GENOMIC DNA]</scope>
    <source>
        <strain evidence="3">F5</strain>
    </source>
</reference>
<keyword evidence="1" id="KW-1133">Transmembrane helix</keyword>
<dbReference type="KEGG" id="aprs:BI364_08010"/>
<dbReference type="EMBL" id="CP017415">
    <property type="protein sequence ID" value="AOU97915.1"/>
    <property type="molecule type" value="Genomic_DNA"/>
</dbReference>
<dbReference type="PROSITE" id="PS51257">
    <property type="entry name" value="PROKAR_LIPOPROTEIN"/>
    <property type="match status" value="1"/>
</dbReference>
<dbReference type="Proteomes" id="UP000095401">
    <property type="component" value="Chromosome"/>
</dbReference>
<keyword evidence="1" id="KW-0472">Membrane</keyword>
<keyword evidence="1" id="KW-0812">Transmembrane</keyword>
<proteinExistence type="predicted"/>
<accession>A0A1D8INA6</accession>
<evidence type="ECO:0000256" key="1">
    <source>
        <dbReference type="SAM" id="Phobius"/>
    </source>
</evidence>
<feature type="transmembrane region" description="Helical" evidence="1">
    <location>
        <begin position="35"/>
        <end position="60"/>
    </location>
</feature>
<sequence>MRLGVALWLSLVAACLLLAGLLLLAWGFERWLTAYLGPVAALLLTGSVLLLSAGGVGWLASRRIR</sequence>
<evidence type="ECO:0000313" key="3">
    <source>
        <dbReference type="Proteomes" id="UP000095401"/>
    </source>
</evidence>
<protein>
    <submittedName>
        <fullName evidence="2">Uncharacterized protein</fullName>
    </submittedName>
</protein>
<evidence type="ECO:0000313" key="2">
    <source>
        <dbReference type="EMBL" id="AOU97915.1"/>
    </source>
</evidence>
<organism evidence="2 3">
    <name type="scientific">Acidihalobacter yilgarnensis</name>
    <dbReference type="NCBI Taxonomy" id="2819280"/>
    <lineage>
        <taxon>Bacteria</taxon>
        <taxon>Pseudomonadati</taxon>
        <taxon>Pseudomonadota</taxon>
        <taxon>Gammaproteobacteria</taxon>
        <taxon>Chromatiales</taxon>
        <taxon>Ectothiorhodospiraceae</taxon>
        <taxon>Acidihalobacter</taxon>
    </lineage>
</organism>